<gene>
    <name evidence="1" type="ORF">METZ01_LOCUS204535</name>
</gene>
<proteinExistence type="predicted"/>
<protein>
    <submittedName>
        <fullName evidence="1">Uncharacterized protein</fullName>
    </submittedName>
</protein>
<name>A0A382ENY2_9ZZZZ</name>
<dbReference type="EMBL" id="UINC01045207">
    <property type="protein sequence ID" value="SVB51681.1"/>
    <property type="molecule type" value="Genomic_DNA"/>
</dbReference>
<organism evidence="1">
    <name type="scientific">marine metagenome</name>
    <dbReference type="NCBI Taxonomy" id="408172"/>
    <lineage>
        <taxon>unclassified sequences</taxon>
        <taxon>metagenomes</taxon>
        <taxon>ecological metagenomes</taxon>
    </lineage>
</organism>
<accession>A0A382ENY2</accession>
<reference evidence="1" key="1">
    <citation type="submission" date="2018-05" db="EMBL/GenBank/DDBJ databases">
        <authorList>
            <person name="Lanie J.A."/>
            <person name="Ng W.-L."/>
            <person name="Kazmierczak K.M."/>
            <person name="Andrzejewski T.M."/>
            <person name="Davidsen T.M."/>
            <person name="Wayne K.J."/>
            <person name="Tettelin H."/>
            <person name="Glass J.I."/>
            <person name="Rusch D."/>
            <person name="Podicherti R."/>
            <person name="Tsui H.-C.T."/>
            <person name="Winkler M.E."/>
        </authorList>
    </citation>
    <scope>NUCLEOTIDE SEQUENCE</scope>
</reference>
<dbReference type="AlphaFoldDB" id="A0A382ENY2"/>
<sequence>MRRQAADLVLVKFRHSWKITQASSYTESGHRTPFSYP</sequence>
<evidence type="ECO:0000313" key="1">
    <source>
        <dbReference type="EMBL" id="SVB51681.1"/>
    </source>
</evidence>